<dbReference type="EMBL" id="QOKZ01000001">
    <property type="protein sequence ID" value="RMC37955.1"/>
    <property type="molecule type" value="Genomic_DNA"/>
</dbReference>
<protein>
    <submittedName>
        <fullName evidence="1">Uncharacterized protein</fullName>
    </submittedName>
</protein>
<reference evidence="1 2" key="1">
    <citation type="submission" date="2018-07" db="EMBL/GenBank/DDBJ databases">
        <authorList>
            <person name="Zhang Y."/>
            <person name="Wang L."/>
            <person name="Ma S."/>
        </authorList>
    </citation>
    <scope>NUCLEOTIDE SEQUENCE [LARGE SCALE GENOMIC DNA]</scope>
    <source>
        <strain evidence="1 2">4-2</strain>
    </source>
</reference>
<evidence type="ECO:0000313" key="1">
    <source>
        <dbReference type="EMBL" id="RMC37955.1"/>
    </source>
</evidence>
<dbReference type="AlphaFoldDB" id="A0A3M0MKJ2"/>
<accession>A0A3M0MKJ2</accession>
<comment type="caution">
    <text evidence="1">The sequence shown here is derived from an EMBL/GenBank/DDBJ whole genome shotgun (WGS) entry which is preliminary data.</text>
</comment>
<dbReference type="OrthoDB" id="7764972at2"/>
<keyword evidence="2" id="KW-1185">Reference proteome</keyword>
<sequence length="205" mass="23066">MSESSFLTVELPDSPDPIRVAVRRMRWFRASFATVVDRVGREIGATIETDEAALAQCFVSWLRKVEHLNPHSEKTRRGFFDHAAGLMLRELINAQPCRIVSQPAEPDPADPAHFWPEGYCYTIYCMNVRAAAIQQEYGEVAASGEEIHDLRTWWSFRENTTKNGATAVAFFKLFTGGTPNWQMPDSFNPNDATLLSPTSSAPRLN</sequence>
<dbReference type="RefSeq" id="WP_122111039.1">
    <property type="nucleotide sequence ID" value="NZ_QOKZ01000001.1"/>
</dbReference>
<proteinExistence type="predicted"/>
<dbReference type="Proteomes" id="UP000273516">
    <property type="component" value="Unassembled WGS sequence"/>
</dbReference>
<organism evidence="1 2">
    <name type="scientific">Paracoccus alkanivorans</name>
    <dbReference type="NCBI Taxonomy" id="2116655"/>
    <lineage>
        <taxon>Bacteria</taxon>
        <taxon>Pseudomonadati</taxon>
        <taxon>Pseudomonadota</taxon>
        <taxon>Alphaproteobacteria</taxon>
        <taxon>Rhodobacterales</taxon>
        <taxon>Paracoccaceae</taxon>
        <taxon>Paracoccus</taxon>
    </lineage>
</organism>
<evidence type="ECO:0000313" key="2">
    <source>
        <dbReference type="Proteomes" id="UP000273516"/>
    </source>
</evidence>
<name>A0A3M0MKJ2_9RHOB</name>
<gene>
    <name evidence="1" type="ORF">C9E81_04340</name>
</gene>